<name>A0A061J9Y9_TRYRA</name>
<keyword evidence="3" id="KW-1185">Reference proteome</keyword>
<evidence type="ECO:0000313" key="3">
    <source>
        <dbReference type="Proteomes" id="UP000031737"/>
    </source>
</evidence>
<dbReference type="AlphaFoldDB" id="A0A061J9Y9"/>
<evidence type="ECO:0000313" key="2">
    <source>
        <dbReference type="EMBL" id="ESL11150.1"/>
    </source>
</evidence>
<reference evidence="2 3" key="1">
    <citation type="submission" date="2013-07" db="EMBL/GenBank/DDBJ databases">
        <authorList>
            <person name="Stoco P.H."/>
            <person name="Wagner G."/>
            <person name="Gerber A."/>
            <person name="Zaha A."/>
            <person name="Thompson C."/>
            <person name="Bartholomeu D.C."/>
            <person name="Luckemeyer D.D."/>
            <person name="Bahia D."/>
            <person name="Loreto E."/>
            <person name="Prestes E.B."/>
            <person name="Lima F.M."/>
            <person name="Rodrigues-Luiz G."/>
            <person name="Vallejo G.A."/>
            <person name="Filho J.F."/>
            <person name="Monteiro K.M."/>
            <person name="Tyler K.M."/>
            <person name="de Almeida L.G."/>
            <person name="Ortiz M.F."/>
            <person name="Siervo M.A."/>
            <person name="de Moraes M.H."/>
            <person name="Cunha O.L."/>
            <person name="Mendonca-Neto R."/>
            <person name="Silva R."/>
            <person name="Teixeira S.M."/>
            <person name="Murta S.M."/>
            <person name="Sincero T.C."/>
            <person name="Mendes T.A."/>
            <person name="Urmenyi T.P."/>
            <person name="Silva V.G."/>
            <person name="da Rocha W.D."/>
            <person name="Andersson B."/>
            <person name="Romanha A.J."/>
            <person name="Steindel M."/>
            <person name="de Vasconcelos A.T."/>
            <person name="Grisard E.C."/>
        </authorList>
    </citation>
    <scope>NUCLEOTIDE SEQUENCE [LARGE SCALE GENOMIC DNA]</scope>
    <source>
        <strain evidence="2 3">SC58</strain>
    </source>
</reference>
<feature type="region of interest" description="Disordered" evidence="1">
    <location>
        <begin position="276"/>
        <end position="301"/>
    </location>
</feature>
<organism evidence="2 3">
    <name type="scientific">Trypanosoma rangeli SC58</name>
    <dbReference type="NCBI Taxonomy" id="429131"/>
    <lineage>
        <taxon>Eukaryota</taxon>
        <taxon>Discoba</taxon>
        <taxon>Euglenozoa</taxon>
        <taxon>Kinetoplastea</taxon>
        <taxon>Metakinetoplastina</taxon>
        <taxon>Trypanosomatida</taxon>
        <taxon>Trypanosomatidae</taxon>
        <taxon>Trypanosoma</taxon>
        <taxon>Herpetosoma</taxon>
    </lineage>
</organism>
<evidence type="ECO:0000256" key="1">
    <source>
        <dbReference type="SAM" id="MobiDB-lite"/>
    </source>
</evidence>
<dbReference type="OrthoDB" id="263425at2759"/>
<dbReference type="EMBL" id="AUPL01001109">
    <property type="protein sequence ID" value="ESL11150.1"/>
    <property type="molecule type" value="Genomic_DNA"/>
</dbReference>
<comment type="caution">
    <text evidence="2">The sequence shown here is derived from an EMBL/GenBank/DDBJ whole genome shotgun (WGS) entry which is preliminary data.</text>
</comment>
<protein>
    <submittedName>
        <fullName evidence="2">Uncharacterized protein</fullName>
    </submittedName>
</protein>
<accession>A0A061J9Y9</accession>
<dbReference type="VEuPathDB" id="TriTrypDB:TRSC58_01109"/>
<dbReference type="Proteomes" id="UP000031737">
    <property type="component" value="Unassembled WGS sequence"/>
</dbReference>
<proteinExistence type="predicted"/>
<gene>
    <name evidence="2" type="ORF">TRSC58_01109</name>
</gene>
<sequence length="447" mass="51375">MDRDQSKACALMTRLQRRVMDEEERIVQSNKNLLDHLLDASDTRHRERRGMNNRPTEAELRKWYRVEEQAQVRRRDRAKQEAAKQKQNLIIMKHLMDAKPSVATAKQLAQWHQRDHTRYLREMSRFKRAESFAGANLLRSNCRMKLAERGAGYVESRTAALKPLLWREYKLPTLMDTLSSGKLLPSLEEASRNYAQGNLTLNTADDSPWAWIRPPRRREKKPEWKSITALDIKVMNYANDLALARGGDLPIVRREEENGVTRLWREGLERSYRAKERHARAANRQNTIAGVGDADDATSRRVSKNTIMWDADRWKSRSSIFTLLRSRSSKSSEQSPQRQANDKWGALFRRGGAREESPVRIPSAKIKRQGSDLSFSGLPQMETHLFPFAFAQVHKEDAASFEQAYVAPAGTDQDRTHDVSFEQAYVAPAGADQGRTHDVSFEQAYVA</sequence>